<dbReference type="InterPro" id="IPR018060">
    <property type="entry name" value="HTH_AraC"/>
</dbReference>
<dbReference type="GO" id="GO:0043565">
    <property type="term" value="F:sequence-specific DNA binding"/>
    <property type="evidence" value="ECO:0007669"/>
    <property type="project" value="InterPro"/>
</dbReference>
<dbReference type="GO" id="GO:0003700">
    <property type="term" value="F:DNA-binding transcription factor activity"/>
    <property type="evidence" value="ECO:0007669"/>
    <property type="project" value="InterPro"/>
</dbReference>
<dbReference type="PROSITE" id="PS01124">
    <property type="entry name" value="HTH_ARAC_FAMILY_2"/>
    <property type="match status" value="1"/>
</dbReference>
<keyword evidence="2" id="KW-0238">DNA-binding</keyword>
<dbReference type="Proteomes" id="UP000094256">
    <property type="component" value="Chromosome"/>
</dbReference>
<dbReference type="Pfam" id="PF12833">
    <property type="entry name" value="HTH_18"/>
    <property type="match status" value="1"/>
</dbReference>
<dbReference type="PANTHER" id="PTHR47893">
    <property type="entry name" value="REGULATORY PROTEIN PCHR"/>
    <property type="match status" value="1"/>
</dbReference>
<sequence length="348" mass="38609">MPRRFPSLAKDAALVSVRYAVEDYAFDISEHQRRLADDFVLHGNSHYRVHVNEPDAAGSYEFCGLLDGFFLMSVDSEYYTPRSVYFDSPDSLHIYLACSGDGEYVPADNQPISFEAPATVLIIEPAGTAPAEITFDGCTRYVYIILHREVLETLYGGSAHELPAALQAFLGGELSQTSGRTLALSGAMLRCLEDVHTCSLEGRLRWLFLQSKALEIVCQALEAFDQSECLRLVESSKHMPKGVLKARLFLAENFANPPCLEKLAAEVGLSRSALCTGFRQILGQSVYEYVRDLRMKQALALLSEGDDPIIQIAYAVGYNRPSSFSVAFQRHFGASPSKVRRKTSQPRT</sequence>
<evidence type="ECO:0000256" key="3">
    <source>
        <dbReference type="ARBA" id="ARBA00023163"/>
    </source>
</evidence>
<dbReference type="PROSITE" id="PS00041">
    <property type="entry name" value="HTH_ARAC_FAMILY_1"/>
    <property type="match status" value="1"/>
</dbReference>
<evidence type="ECO:0000313" key="6">
    <source>
        <dbReference type="Proteomes" id="UP000094256"/>
    </source>
</evidence>
<dbReference type="Gene3D" id="1.10.10.60">
    <property type="entry name" value="Homeodomain-like"/>
    <property type="match status" value="1"/>
</dbReference>
<reference evidence="5 6" key="1">
    <citation type="submission" date="2016-01" db="EMBL/GenBank/DDBJ databases">
        <title>Complete genome and mega plasmid sequence of Sphingomonas panacis DCY99 elicits systemic resistance in rice to Xanthomonas oryzae.</title>
        <authorList>
            <person name="Kim Y.J."/>
            <person name="Yang D.C."/>
            <person name="Sing P."/>
        </authorList>
    </citation>
    <scope>NUCLEOTIDE SEQUENCE [LARGE SCALE GENOMIC DNA]</scope>
    <source>
        <strain evidence="5 6">DCY99</strain>
    </source>
</reference>
<dbReference type="PRINTS" id="PR00032">
    <property type="entry name" value="HTHARAC"/>
</dbReference>
<keyword evidence="3" id="KW-0804">Transcription</keyword>
<dbReference type="AlphaFoldDB" id="A0A1B3ZGX4"/>
<dbReference type="InterPro" id="IPR053142">
    <property type="entry name" value="PchR_regulatory_protein"/>
</dbReference>
<gene>
    <name evidence="5" type="ORF">AWL63_10510</name>
</gene>
<dbReference type="STRING" id="1560345.AWL63_10510"/>
<dbReference type="KEGG" id="span:AWL63_10510"/>
<dbReference type="PANTHER" id="PTHR47893:SF1">
    <property type="entry name" value="REGULATORY PROTEIN PCHR"/>
    <property type="match status" value="1"/>
</dbReference>
<dbReference type="InterPro" id="IPR018062">
    <property type="entry name" value="HTH_AraC-typ_CS"/>
</dbReference>
<dbReference type="InterPro" id="IPR020449">
    <property type="entry name" value="Tscrpt_reg_AraC-type_HTH"/>
</dbReference>
<evidence type="ECO:0000313" key="5">
    <source>
        <dbReference type="EMBL" id="AOH86684.1"/>
    </source>
</evidence>
<accession>A0A1B3ZGX4</accession>
<dbReference type="SUPFAM" id="SSF46689">
    <property type="entry name" value="Homeodomain-like"/>
    <property type="match status" value="2"/>
</dbReference>
<protein>
    <submittedName>
        <fullName evidence="5">AraC family transcriptional regulator</fullName>
    </submittedName>
</protein>
<dbReference type="EMBL" id="CP014168">
    <property type="protein sequence ID" value="AOH86684.1"/>
    <property type="molecule type" value="Genomic_DNA"/>
</dbReference>
<dbReference type="InterPro" id="IPR009057">
    <property type="entry name" value="Homeodomain-like_sf"/>
</dbReference>
<evidence type="ECO:0000259" key="4">
    <source>
        <dbReference type="PROSITE" id="PS01124"/>
    </source>
</evidence>
<keyword evidence="6" id="KW-1185">Reference proteome</keyword>
<organism evidence="5 6">
    <name type="scientific">Sphingomonas panacis</name>
    <dbReference type="NCBI Taxonomy" id="1560345"/>
    <lineage>
        <taxon>Bacteria</taxon>
        <taxon>Pseudomonadati</taxon>
        <taxon>Pseudomonadota</taxon>
        <taxon>Alphaproteobacteria</taxon>
        <taxon>Sphingomonadales</taxon>
        <taxon>Sphingomonadaceae</taxon>
        <taxon>Sphingomonas</taxon>
    </lineage>
</organism>
<feature type="domain" description="HTH araC/xylS-type" evidence="4">
    <location>
        <begin position="244"/>
        <end position="342"/>
    </location>
</feature>
<dbReference type="SMART" id="SM00342">
    <property type="entry name" value="HTH_ARAC"/>
    <property type="match status" value="1"/>
</dbReference>
<name>A0A1B3ZGX4_9SPHN</name>
<proteinExistence type="predicted"/>
<keyword evidence="1" id="KW-0805">Transcription regulation</keyword>
<evidence type="ECO:0000256" key="2">
    <source>
        <dbReference type="ARBA" id="ARBA00023125"/>
    </source>
</evidence>
<evidence type="ECO:0000256" key="1">
    <source>
        <dbReference type="ARBA" id="ARBA00023015"/>
    </source>
</evidence>